<dbReference type="Gene3D" id="3.30.420.10">
    <property type="entry name" value="Ribonuclease H-like superfamily/Ribonuclease H"/>
    <property type="match status" value="1"/>
</dbReference>
<accession>A0AAE2BQH5</accession>
<dbReference type="PANTHER" id="PTHR46890:SF48">
    <property type="entry name" value="RNA-DIRECTED DNA POLYMERASE"/>
    <property type="match status" value="1"/>
</dbReference>
<dbReference type="AlphaFoldDB" id="A0AAE2BQH5"/>
<dbReference type="EMBL" id="JACGWL010000010">
    <property type="protein sequence ID" value="KAK4394097.1"/>
    <property type="molecule type" value="Genomic_DNA"/>
</dbReference>
<evidence type="ECO:0000259" key="2">
    <source>
        <dbReference type="Pfam" id="PF00078"/>
    </source>
</evidence>
<evidence type="ECO:0008006" key="6">
    <source>
        <dbReference type="Google" id="ProtNLM"/>
    </source>
</evidence>
<dbReference type="GO" id="GO:0003676">
    <property type="term" value="F:nucleic acid binding"/>
    <property type="evidence" value="ECO:0007669"/>
    <property type="project" value="InterPro"/>
</dbReference>
<dbReference type="PANTHER" id="PTHR46890">
    <property type="entry name" value="NON-LTR RETROLELEMENT REVERSE TRANSCRIPTASE-LIKE PROTEIN-RELATED"/>
    <property type="match status" value="1"/>
</dbReference>
<dbReference type="Pfam" id="PF13456">
    <property type="entry name" value="RVT_3"/>
    <property type="match status" value="1"/>
</dbReference>
<name>A0AAE2BQH5_9LAMI</name>
<feature type="domain" description="RNase H type-1" evidence="3">
    <location>
        <begin position="622"/>
        <end position="744"/>
    </location>
</feature>
<sequence>MKKRIKDIEKDIDMLIKTVIIQNEKAKIQSLRNELHKLCSAEEIKWKQRGKAAWLAEGDRNTAFFHAKASLRRKINHIDRLKDDEDRWCEEKDAIQGIIQRYFHTIFSSANPSYDELEKVISAVPARVTEDMNWELLKEYSAQEVKLALSQMFPFKSPEPDGMPPIFYQRFWNIVGRATLKCVLNMLNNCEIAPLLNFTDIVLIPKCSNPVNVSQFRPISLCNVVYKLVSKTIANRLKLVLDSIISPSQLAFIPGRLIIDNVLVAFEVNHFLKNKRGGKEESVAIKLDMSKAYDRIEWGFLKRILLKMGFQTCIVKMIMSCVSSVCEIKGNIRGVVVARSAPKVSDLLFADDTLILCQASKDALIQVREVLDTYGKTSGQQINLQKSSIVFSRNTPPSNRNELAAVLGVRIDSTYEKYLGLPQKQDTLDCMEKVVRRKEGRWLRIQRSPGFQPRNVGQTGVEDLQKSEPRAYILEARPILEDGIRWRIGDGRSVQVWDDKWIPRPTTFQPITPKNRLCPGLRVADLIDEATRSWKTEQIDNLFWHDDAAVITTIPIGRFSSPDTQNRNKRVMENRHSLPMEVVASARSFLQDFQNCIVRTNPPGRFSAPTWSPPKLGTIKINFDTSVAKELGGAGLGVIARDHEGNCVAWRTNTLLGATDPEHCEALAARLAVDFGIEQGWRNCLIEGDCILVIQKLLMAKEDASAVGPIISDILCLSHFFDSLSYAHVKRTANSAAHYLAKAAFTIQAGETPQPLCLKPLCEYYCTKWITSNQGELGLRTKGLPHFDSCTEMFSASVATGNIAHSSAMPPLDSNDDDELEGSHPTMEHVNSFETDVQEH</sequence>
<dbReference type="CDD" id="cd06222">
    <property type="entry name" value="RNase_H_like"/>
    <property type="match status" value="1"/>
</dbReference>
<protein>
    <recommendedName>
        <fullName evidence="6">Reverse transcriptase domain-containing protein</fullName>
    </recommendedName>
</protein>
<dbReference type="Proteomes" id="UP001289374">
    <property type="component" value="Unassembled WGS sequence"/>
</dbReference>
<dbReference type="InterPro" id="IPR043502">
    <property type="entry name" value="DNA/RNA_pol_sf"/>
</dbReference>
<keyword evidence="5" id="KW-1185">Reference proteome</keyword>
<reference evidence="4" key="2">
    <citation type="journal article" date="2024" name="Plant">
        <title>Genomic evolution and insights into agronomic trait innovations of Sesamum species.</title>
        <authorList>
            <person name="Miao H."/>
            <person name="Wang L."/>
            <person name="Qu L."/>
            <person name="Liu H."/>
            <person name="Sun Y."/>
            <person name="Le M."/>
            <person name="Wang Q."/>
            <person name="Wei S."/>
            <person name="Zheng Y."/>
            <person name="Lin W."/>
            <person name="Duan Y."/>
            <person name="Cao H."/>
            <person name="Xiong S."/>
            <person name="Wang X."/>
            <person name="Wei L."/>
            <person name="Li C."/>
            <person name="Ma Q."/>
            <person name="Ju M."/>
            <person name="Zhao R."/>
            <person name="Li G."/>
            <person name="Mu C."/>
            <person name="Tian Q."/>
            <person name="Mei H."/>
            <person name="Zhang T."/>
            <person name="Gao T."/>
            <person name="Zhang H."/>
        </authorList>
    </citation>
    <scope>NUCLEOTIDE SEQUENCE</scope>
    <source>
        <strain evidence="4">K16</strain>
    </source>
</reference>
<dbReference type="CDD" id="cd01650">
    <property type="entry name" value="RT_nLTR_like"/>
    <property type="match status" value="1"/>
</dbReference>
<dbReference type="InterPro" id="IPR044730">
    <property type="entry name" value="RNase_H-like_dom_plant"/>
</dbReference>
<dbReference type="InterPro" id="IPR002156">
    <property type="entry name" value="RNaseH_domain"/>
</dbReference>
<dbReference type="SUPFAM" id="SSF53098">
    <property type="entry name" value="Ribonuclease H-like"/>
    <property type="match status" value="1"/>
</dbReference>
<proteinExistence type="predicted"/>
<evidence type="ECO:0000313" key="5">
    <source>
        <dbReference type="Proteomes" id="UP001289374"/>
    </source>
</evidence>
<feature type="domain" description="Reverse transcriptase" evidence="2">
    <location>
        <begin position="205"/>
        <end position="328"/>
    </location>
</feature>
<feature type="region of interest" description="Disordered" evidence="1">
    <location>
        <begin position="805"/>
        <end position="840"/>
    </location>
</feature>
<dbReference type="SUPFAM" id="SSF56672">
    <property type="entry name" value="DNA/RNA polymerases"/>
    <property type="match status" value="1"/>
</dbReference>
<dbReference type="InterPro" id="IPR036397">
    <property type="entry name" value="RNaseH_sf"/>
</dbReference>
<comment type="caution">
    <text evidence="4">The sequence shown here is derived from an EMBL/GenBank/DDBJ whole genome shotgun (WGS) entry which is preliminary data.</text>
</comment>
<gene>
    <name evidence="4" type="ORF">Sango_1880500</name>
</gene>
<dbReference type="Pfam" id="PF00078">
    <property type="entry name" value="RVT_1"/>
    <property type="match status" value="1"/>
</dbReference>
<evidence type="ECO:0000259" key="3">
    <source>
        <dbReference type="Pfam" id="PF13456"/>
    </source>
</evidence>
<reference evidence="4" key="1">
    <citation type="submission" date="2020-06" db="EMBL/GenBank/DDBJ databases">
        <authorList>
            <person name="Li T."/>
            <person name="Hu X."/>
            <person name="Zhang T."/>
            <person name="Song X."/>
            <person name="Zhang H."/>
            <person name="Dai N."/>
            <person name="Sheng W."/>
            <person name="Hou X."/>
            <person name="Wei L."/>
        </authorList>
    </citation>
    <scope>NUCLEOTIDE SEQUENCE</scope>
    <source>
        <strain evidence="4">K16</strain>
        <tissue evidence="4">Leaf</tissue>
    </source>
</reference>
<dbReference type="GO" id="GO:0004523">
    <property type="term" value="F:RNA-DNA hybrid ribonuclease activity"/>
    <property type="evidence" value="ECO:0007669"/>
    <property type="project" value="InterPro"/>
</dbReference>
<organism evidence="4 5">
    <name type="scientific">Sesamum angolense</name>
    <dbReference type="NCBI Taxonomy" id="2727404"/>
    <lineage>
        <taxon>Eukaryota</taxon>
        <taxon>Viridiplantae</taxon>
        <taxon>Streptophyta</taxon>
        <taxon>Embryophyta</taxon>
        <taxon>Tracheophyta</taxon>
        <taxon>Spermatophyta</taxon>
        <taxon>Magnoliopsida</taxon>
        <taxon>eudicotyledons</taxon>
        <taxon>Gunneridae</taxon>
        <taxon>Pentapetalae</taxon>
        <taxon>asterids</taxon>
        <taxon>lamiids</taxon>
        <taxon>Lamiales</taxon>
        <taxon>Pedaliaceae</taxon>
        <taxon>Sesamum</taxon>
    </lineage>
</organism>
<evidence type="ECO:0000313" key="4">
    <source>
        <dbReference type="EMBL" id="KAK4394097.1"/>
    </source>
</evidence>
<evidence type="ECO:0000256" key="1">
    <source>
        <dbReference type="SAM" id="MobiDB-lite"/>
    </source>
</evidence>
<dbReference type="InterPro" id="IPR012337">
    <property type="entry name" value="RNaseH-like_sf"/>
</dbReference>
<dbReference type="InterPro" id="IPR052343">
    <property type="entry name" value="Retrotransposon-Effector_Assoc"/>
</dbReference>
<dbReference type="InterPro" id="IPR000477">
    <property type="entry name" value="RT_dom"/>
</dbReference>